<dbReference type="Gene3D" id="1.10.1750.10">
    <property type="match status" value="1"/>
</dbReference>
<evidence type="ECO:0000256" key="5">
    <source>
        <dbReference type="ARBA" id="ARBA00023121"/>
    </source>
</evidence>
<dbReference type="InterPro" id="IPR013317">
    <property type="entry name" value="DnaA_dom"/>
</dbReference>
<evidence type="ECO:0000256" key="8">
    <source>
        <dbReference type="RuleBase" id="RU004227"/>
    </source>
</evidence>
<evidence type="ECO:0000256" key="6">
    <source>
        <dbReference type="ARBA" id="ARBA00023125"/>
    </source>
</evidence>
<dbReference type="GO" id="GO:0006275">
    <property type="term" value="P:regulation of DNA replication"/>
    <property type="evidence" value="ECO:0007669"/>
    <property type="project" value="InterPro"/>
</dbReference>
<dbReference type="GO" id="GO:0005886">
    <property type="term" value="C:plasma membrane"/>
    <property type="evidence" value="ECO:0007669"/>
    <property type="project" value="TreeGrafter"/>
</dbReference>
<dbReference type="SUPFAM" id="SSF48295">
    <property type="entry name" value="TrpR-like"/>
    <property type="match status" value="1"/>
</dbReference>
<dbReference type="InterPro" id="IPR020591">
    <property type="entry name" value="Chromosome_initiator_DnaA-like"/>
</dbReference>
<dbReference type="EMBL" id="CP155447">
    <property type="protein sequence ID" value="XBH05384.1"/>
    <property type="molecule type" value="Genomic_DNA"/>
</dbReference>
<dbReference type="GO" id="GO:0008289">
    <property type="term" value="F:lipid binding"/>
    <property type="evidence" value="ECO:0007669"/>
    <property type="project" value="UniProtKB-KW"/>
</dbReference>
<name>A0AAU7CJD7_9BACT</name>
<keyword evidence="2 7" id="KW-0235">DNA replication</keyword>
<keyword evidence="3 7" id="KW-0547">Nucleotide-binding</keyword>
<dbReference type="Gene3D" id="3.40.50.300">
    <property type="entry name" value="P-loop containing nucleotide triphosphate hydrolases"/>
    <property type="match status" value="1"/>
</dbReference>
<keyword evidence="5" id="KW-0446">Lipid-binding</keyword>
<dbReference type="PRINTS" id="PR00051">
    <property type="entry name" value="DNAA"/>
</dbReference>
<evidence type="ECO:0000259" key="9">
    <source>
        <dbReference type="SMART" id="SM00760"/>
    </source>
</evidence>
<feature type="domain" description="Chromosomal replication initiator DnaA C-terminal" evidence="9">
    <location>
        <begin position="256"/>
        <end position="325"/>
    </location>
</feature>
<comment type="function">
    <text evidence="7">Plays an essential role in the initiation and regulation of chromosomal replication. ATP-DnaA binds to the origin of replication (oriC) to initiate formation of the DNA replication initiation complex once per cell cycle. Binds the DnaA box (a 9 base pair repeat at the origin) and separates the double-stranded (ds)DNA. Forms a right-handed helical filament on oriC DNA; dsDNA binds to the exterior of the filament while single-stranded (ss)DNA is stabiized in the filament's interior. The ATP-DnaA-oriC complex binds and stabilizes one strand of the AT-rich DNA unwinding element (DUE), permitting loading of DNA polymerase. After initiation quickly degrades to an ADP-DnaA complex that is not apt for DNA replication. Binds acidic phospholipids.</text>
</comment>
<evidence type="ECO:0000256" key="2">
    <source>
        <dbReference type="ARBA" id="ARBA00022705"/>
    </source>
</evidence>
<evidence type="ECO:0000313" key="10">
    <source>
        <dbReference type="EMBL" id="XBH05384.1"/>
    </source>
</evidence>
<accession>A0AAU7CJD7</accession>
<protein>
    <recommendedName>
        <fullName evidence="7">Chromosomal replication initiator protein DnaA</fullName>
    </recommendedName>
</protein>
<dbReference type="PANTHER" id="PTHR30050">
    <property type="entry name" value="CHROMOSOMAL REPLICATION INITIATOR PROTEIN DNAA"/>
    <property type="match status" value="1"/>
</dbReference>
<dbReference type="InterPro" id="IPR027417">
    <property type="entry name" value="P-loop_NTPase"/>
</dbReference>
<gene>
    <name evidence="10" type="ORF">V5E97_05040</name>
</gene>
<dbReference type="RefSeq" id="WP_406698201.1">
    <property type="nucleotide sequence ID" value="NZ_CP155447.1"/>
</dbReference>
<evidence type="ECO:0000256" key="3">
    <source>
        <dbReference type="ARBA" id="ARBA00022741"/>
    </source>
</evidence>
<dbReference type="SUPFAM" id="SSF52540">
    <property type="entry name" value="P-loop containing nucleoside triphosphate hydrolases"/>
    <property type="match status" value="1"/>
</dbReference>
<evidence type="ECO:0000256" key="1">
    <source>
        <dbReference type="ARBA" id="ARBA00022490"/>
    </source>
</evidence>
<dbReference type="GO" id="GO:0005524">
    <property type="term" value="F:ATP binding"/>
    <property type="evidence" value="ECO:0007669"/>
    <property type="project" value="UniProtKB-KW"/>
</dbReference>
<dbReference type="Pfam" id="PF08299">
    <property type="entry name" value="Bac_DnaA_C"/>
    <property type="match status" value="1"/>
</dbReference>
<dbReference type="InterPro" id="IPR010921">
    <property type="entry name" value="Trp_repressor/repl_initiator"/>
</dbReference>
<dbReference type="CDD" id="cd06571">
    <property type="entry name" value="Bac_DnaA_C"/>
    <property type="match status" value="1"/>
</dbReference>
<organism evidence="10">
    <name type="scientific">Singulisphaera sp. Ch08</name>
    <dbReference type="NCBI Taxonomy" id="3120278"/>
    <lineage>
        <taxon>Bacteria</taxon>
        <taxon>Pseudomonadati</taxon>
        <taxon>Planctomycetota</taxon>
        <taxon>Planctomycetia</taxon>
        <taxon>Isosphaerales</taxon>
        <taxon>Isosphaeraceae</taxon>
        <taxon>Singulisphaera</taxon>
    </lineage>
</organism>
<dbReference type="GO" id="GO:0006270">
    <property type="term" value="P:DNA replication initiation"/>
    <property type="evidence" value="ECO:0007669"/>
    <property type="project" value="InterPro"/>
</dbReference>
<dbReference type="InterPro" id="IPR013159">
    <property type="entry name" value="DnaA_C"/>
</dbReference>
<reference evidence="10" key="1">
    <citation type="submission" date="2024-05" db="EMBL/GenBank/DDBJ databases">
        <title>Planctomycetes of the genus Singulisphaera possess chitinolytic capabilities.</title>
        <authorList>
            <person name="Ivanova A."/>
        </authorList>
    </citation>
    <scope>NUCLEOTIDE SEQUENCE</scope>
    <source>
        <strain evidence="10">Ch08T</strain>
    </source>
</reference>
<dbReference type="GO" id="GO:0003688">
    <property type="term" value="F:DNA replication origin binding"/>
    <property type="evidence" value="ECO:0007669"/>
    <property type="project" value="TreeGrafter"/>
</dbReference>
<evidence type="ECO:0000256" key="4">
    <source>
        <dbReference type="ARBA" id="ARBA00022840"/>
    </source>
</evidence>
<evidence type="ECO:0000256" key="7">
    <source>
        <dbReference type="RuleBase" id="RU000577"/>
    </source>
</evidence>
<dbReference type="SMART" id="SM00760">
    <property type="entry name" value="Bac_DnaA_C"/>
    <property type="match status" value="1"/>
</dbReference>
<dbReference type="PANTHER" id="PTHR30050:SF2">
    <property type="entry name" value="CHROMOSOMAL REPLICATION INITIATOR PROTEIN DNAA"/>
    <property type="match status" value="1"/>
</dbReference>
<dbReference type="AlphaFoldDB" id="A0AAU7CJD7"/>
<sequence>MDFSSLRSGLVPAETVPPHPWDGFLTGPENDLAHASVLALARGDGPGLSPLVLHGPAGVGKSRLLTGLVSERLLRHPESAVAHMEAEAFAAACAEAAGQNGGWVELRSRFRGLDLFVLEDLHTLERAPLALTELTHTLDALDEAGASVAVSARVGPGQWSGWPPRLVNRLVGGLAVRVDPPGLASRRRYLLDRARARKINLLAEAVDSLAEAADGYRTLDGWLAKLALESRVERKPLDRRLVTPLVDGEATDPALTIDQIARAVAAKFGVSLRDLRSSTRRKTIAEPRHLAMHLARSLTSLSFQAIGTYFGGRDSATVRHACKAAAARLAADPALASATVTLARRWSQGDTGGGTPSA</sequence>
<keyword evidence="1" id="KW-0963">Cytoplasm</keyword>
<keyword evidence="6 7" id="KW-0238">DNA-binding</keyword>
<dbReference type="Pfam" id="PF00308">
    <property type="entry name" value="Bac_DnaA"/>
    <property type="match status" value="1"/>
</dbReference>
<keyword evidence="4 7" id="KW-0067">ATP-binding</keyword>
<proteinExistence type="inferred from homology"/>
<comment type="similarity">
    <text evidence="8">Belongs to the DnaA family.</text>
</comment>